<dbReference type="PANTHER" id="PTHR37945">
    <property type="entry name" value="EXTRACELLULAR TUNGSTATE BINDING PROTEIN"/>
    <property type="match status" value="1"/>
</dbReference>
<dbReference type="PANTHER" id="PTHR37945:SF1">
    <property type="entry name" value="EXTRACELLULAR TUNGSTATE BINDING PROTEIN"/>
    <property type="match status" value="1"/>
</dbReference>
<gene>
    <name evidence="2" type="ORF">F1599_15165</name>
</gene>
<accession>A0A5M8AJY5</accession>
<dbReference type="Pfam" id="PF12849">
    <property type="entry name" value="PBP_like_2"/>
    <property type="match status" value="1"/>
</dbReference>
<comment type="caution">
    <text evidence="2">The sequence shown here is derived from an EMBL/GenBank/DDBJ whole genome shotgun (WGS) entry which is preliminary data.</text>
</comment>
<dbReference type="Proteomes" id="UP000324324">
    <property type="component" value="Unassembled WGS sequence"/>
</dbReference>
<dbReference type="EMBL" id="VWRN01000038">
    <property type="protein sequence ID" value="KAA6122396.1"/>
    <property type="molecule type" value="Genomic_DNA"/>
</dbReference>
<protein>
    <submittedName>
        <fullName evidence="2">Tungsten ABC transporter substrate-binding protein</fullName>
    </submittedName>
</protein>
<dbReference type="SUPFAM" id="SSF53850">
    <property type="entry name" value="Periplasmic binding protein-like II"/>
    <property type="match status" value="1"/>
</dbReference>
<name>A0A5M8AJY5_9BURK</name>
<dbReference type="RefSeq" id="WP_150083619.1">
    <property type="nucleotide sequence ID" value="NZ_VWRN01000038.1"/>
</dbReference>
<feature type="domain" description="PBP" evidence="1">
    <location>
        <begin position="59"/>
        <end position="278"/>
    </location>
</feature>
<dbReference type="Gene3D" id="3.40.190.10">
    <property type="entry name" value="Periplasmic binding protein-like II"/>
    <property type="match status" value="2"/>
</dbReference>
<proteinExistence type="predicted"/>
<sequence length="303" mass="32144">MPFARPGRHSASSGLTVPSHPFRPFRPFRAGRALPRLAAALLSAAALLGTGAAFGGELKLATTTSTENSGLLKTLLPRFERDTGVTVKVIAVGSGKAMKMGEMGDVDVLLVHARKMEDAFVAAGHGIDRRDVMYNDFIVVGPAADPARIAGSKDVIAGFRKIAASGARFISRGDNSGTDLMEKSYWKAAGIEPKGQSWYVNAGLGMGEVLTMAAQMPGYTLSDRATYGAYRAKTGLAIAVQGDPKMFNPYGIIAVNPARHPGINYADARKLIEWITSKAGQDAIASYKVDGEQLFFPSYKTGS</sequence>
<reference evidence="2 3" key="1">
    <citation type="submission" date="2019-09" db="EMBL/GenBank/DDBJ databases">
        <title>Isolation of a novel species in the genus Cupriavidus from patients with sepsis using whole genome sequencing.</title>
        <authorList>
            <person name="Kweon O.J."/>
            <person name="Lee M.-K."/>
        </authorList>
    </citation>
    <scope>NUCLEOTIDE SEQUENCE [LARGE SCALE GENOMIC DNA]</scope>
    <source>
        <strain evidence="2 3">MKL-01</strain>
    </source>
</reference>
<evidence type="ECO:0000259" key="1">
    <source>
        <dbReference type="Pfam" id="PF12849"/>
    </source>
</evidence>
<dbReference type="InterPro" id="IPR052738">
    <property type="entry name" value="ABC-Tungstate_binding"/>
</dbReference>
<organism evidence="2 3">
    <name type="scientific">Cupriavidus cauae</name>
    <dbReference type="NCBI Taxonomy" id="2608999"/>
    <lineage>
        <taxon>Bacteria</taxon>
        <taxon>Pseudomonadati</taxon>
        <taxon>Pseudomonadota</taxon>
        <taxon>Betaproteobacteria</taxon>
        <taxon>Burkholderiales</taxon>
        <taxon>Burkholderiaceae</taxon>
        <taxon>Cupriavidus</taxon>
    </lineage>
</organism>
<dbReference type="InterPro" id="IPR024370">
    <property type="entry name" value="PBP_domain"/>
</dbReference>
<keyword evidence="3" id="KW-1185">Reference proteome</keyword>
<evidence type="ECO:0000313" key="3">
    <source>
        <dbReference type="Proteomes" id="UP000324324"/>
    </source>
</evidence>
<dbReference type="AlphaFoldDB" id="A0A5M8AJY5"/>
<evidence type="ECO:0000313" key="2">
    <source>
        <dbReference type="EMBL" id="KAA6122396.1"/>
    </source>
</evidence>